<sequence>MLYFAYGSNLSLARLRQRVPSAERLGVYQLVGYQLRFHKASTDGSAKCDAFYTGENSHRVLGAVYKMDPAERPVLDQAESLGTGYNAKQVWVQHADGHSLEALIYYAIRIRNDVIPYDWYKHHVLVGAQEVQLPDYYVQTIESVMAVPDPDRHRASKEWAVHRGSASSA</sequence>
<dbReference type="InterPro" id="IPR017939">
    <property type="entry name" value="G-Glutamylcylcotransferase"/>
</dbReference>
<evidence type="ECO:0000256" key="1">
    <source>
        <dbReference type="ARBA" id="ARBA00023239"/>
    </source>
</evidence>
<keyword evidence="1" id="KW-0456">Lyase</keyword>
<accession>A0ABT9GNF9</accession>
<keyword evidence="3" id="KW-1185">Reference proteome</keyword>
<reference evidence="2 3" key="1">
    <citation type="submission" date="2023-08" db="EMBL/GenBank/DDBJ databases">
        <authorList>
            <person name="Joshi A."/>
            <person name="Thite S."/>
        </authorList>
    </citation>
    <scope>NUCLEOTIDE SEQUENCE [LARGE SCALE GENOMIC DNA]</scope>
    <source>
        <strain evidence="2 3">1E1</strain>
    </source>
</reference>
<evidence type="ECO:0000313" key="3">
    <source>
        <dbReference type="Proteomes" id="UP001236258"/>
    </source>
</evidence>
<dbReference type="PANTHER" id="PTHR12935:SF0">
    <property type="entry name" value="GAMMA-GLUTAMYLCYCLOTRANSFERASE"/>
    <property type="match status" value="1"/>
</dbReference>
<comment type="caution">
    <text evidence="2">The sequence shown here is derived from an EMBL/GenBank/DDBJ whole genome shotgun (WGS) entry which is preliminary data.</text>
</comment>
<proteinExistence type="predicted"/>
<protein>
    <submittedName>
        <fullName evidence="2">Gamma-glutamylcyclotransferase family protein</fullName>
    </submittedName>
</protein>
<name>A0ABT9GNF9_9GAMM</name>
<dbReference type="SUPFAM" id="SSF110857">
    <property type="entry name" value="Gamma-glutamyl cyclotransferase-like"/>
    <property type="match status" value="1"/>
</dbReference>
<gene>
    <name evidence="2" type="ORF">Q3O59_05365</name>
</gene>
<dbReference type="Gene3D" id="3.10.490.10">
    <property type="entry name" value="Gamma-glutamyl cyclotransferase-like"/>
    <property type="match status" value="1"/>
</dbReference>
<dbReference type="PANTHER" id="PTHR12935">
    <property type="entry name" value="GAMMA-GLUTAMYLCYCLOTRANSFERASE"/>
    <property type="match status" value="1"/>
</dbReference>
<dbReference type="RefSeq" id="WP_305944598.1">
    <property type="nucleotide sequence ID" value="NZ_JAUZVY010000002.1"/>
</dbReference>
<organism evidence="2 3">
    <name type="scientific">Alkalimonas delamerensis</name>
    <dbReference type="NCBI Taxonomy" id="265981"/>
    <lineage>
        <taxon>Bacteria</taxon>
        <taxon>Pseudomonadati</taxon>
        <taxon>Pseudomonadota</taxon>
        <taxon>Gammaproteobacteria</taxon>
        <taxon>Alkalimonas</taxon>
    </lineage>
</organism>
<dbReference type="InterPro" id="IPR036568">
    <property type="entry name" value="GGCT-like_sf"/>
</dbReference>
<dbReference type="Proteomes" id="UP001236258">
    <property type="component" value="Unassembled WGS sequence"/>
</dbReference>
<dbReference type="EMBL" id="JAUZVY010000002">
    <property type="protein sequence ID" value="MDP4528459.1"/>
    <property type="molecule type" value="Genomic_DNA"/>
</dbReference>
<evidence type="ECO:0000313" key="2">
    <source>
        <dbReference type="EMBL" id="MDP4528459.1"/>
    </source>
</evidence>
<dbReference type="Pfam" id="PF13772">
    <property type="entry name" value="AIG2_2"/>
    <property type="match status" value="1"/>
</dbReference>
<dbReference type="InterPro" id="IPR013024">
    <property type="entry name" value="GGCT-like"/>
</dbReference>
<dbReference type="CDD" id="cd06661">
    <property type="entry name" value="GGCT_like"/>
    <property type="match status" value="1"/>
</dbReference>